<keyword evidence="3" id="KW-1185">Reference proteome</keyword>
<dbReference type="Proteomes" id="UP001597343">
    <property type="component" value="Unassembled WGS sequence"/>
</dbReference>
<dbReference type="RefSeq" id="WP_386046603.1">
    <property type="nucleotide sequence ID" value="NZ_JBHUIO010000005.1"/>
</dbReference>
<dbReference type="InterPro" id="IPR009996">
    <property type="entry name" value="YycH"/>
</dbReference>
<feature type="domain" description="Regulatory protein YycH" evidence="1">
    <location>
        <begin position="2"/>
        <end position="426"/>
    </location>
</feature>
<gene>
    <name evidence="2" type="ORF">ACFSOY_11200</name>
</gene>
<evidence type="ECO:0000259" key="1">
    <source>
        <dbReference type="Pfam" id="PF07435"/>
    </source>
</evidence>
<accession>A0ABW4ZX52</accession>
<dbReference type="InterPro" id="IPR042274">
    <property type="entry name" value="YycH/YycI_2"/>
</dbReference>
<evidence type="ECO:0000313" key="3">
    <source>
        <dbReference type="Proteomes" id="UP001597343"/>
    </source>
</evidence>
<reference evidence="3" key="1">
    <citation type="journal article" date="2019" name="Int. J. Syst. Evol. Microbiol.">
        <title>The Global Catalogue of Microorganisms (GCM) 10K type strain sequencing project: providing services to taxonomists for standard genome sequencing and annotation.</title>
        <authorList>
            <consortium name="The Broad Institute Genomics Platform"/>
            <consortium name="The Broad Institute Genome Sequencing Center for Infectious Disease"/>
            <person name="Wu L."/>
            <person name="Ma J."/>
        </authorList>
    </citation>
    <scope>NUCLEOTIDE SEQUENCE [LARGE SCALE GENOMIC DNA]</scope>
    <source>
        <strain evidence="3">CGMCC 1.13574</strain>
    </source>
</reference>
<dbReference type="Gene3D" id="3.10.450.310">
    <property type="match status" value="1"/>
</dbReference>
<dbReference type="CDD" id="cd15787">
    <property type="entry name" value="YycH_N"/>
    <property type="match status" value="1"/>
</dbReference>
<protein>
    <submittedName>
        <fullName evidence="2">YycH family regulatory protein</fullName>
    </submittedName>
</protein>
<comment type="caution">
    <text evidence="2">The sequence shown here is derived from an EMBL/GenBank/DDBJ whole genome shotgun (WGS) entry which is preliminary data.</text>
</comment>
<name>A0ABW4ZX52_9BACL</name>
<evidence type="ECO:0000313" key="2">
    <source>
        <dbReference type="EMBL" id="MFD2170567.1"/>
    </source>
</evidence>
<organism evidence="2 3">
    <name type="scientific">Tumebacillus lipolyticus</name>
    <dbReference type="NCBI Taxonomy" id="1280370"/>
    <lineage>
        <taxon>Bacteria</taxon>
        <taxon>Bacillati</taxon>
        <taxon>Bacillota</taxon>
        <taxon>Bacilli</taxon>
        <taxon>Bacillales</taxon>
        <taxon>Alicyclobacillaceae</taxon>
        <taxon>Tumebacillus</taxon>
    </lineage>
</organism>
<sequence>MEKLKTLLLTVLVIASLLLSLGIWSITPQYESIDGPQFSSNIATTDPSFERTLNNVLSPRAVLLHSDQGKHKALFPGQSGYSAGMELLADASLFDIKIDTKFTDEEWKRTIGEKKSVQYDFDAVIPINMLNEMGTLHFTSRVEPLMNVRTIYLYANGESEFRVVFVEDAETVYSANVVLSKDRFQALYEEQKDAPAYALYGDSLKRHYFLPVARLKLHAYTIDVNQGIEMGRLVDSFFLDRSLTRRVVERDGSEIVTDGNRLVRVDSKGKMIEYRNLNVEKMRRNQLDEDMSIAKALDFANAHGGFLGQVTIHQMRTIRPNDLDVDGRQFDFRPTVAGLQVIGNLSSAAILVIDNDVAAFRRSPYMVGGKPVQGAEQEILSGEEVMSLVENNALLRPDRISDIYLAYLMESQSGQSSKLRPVWVIEQASDYREGVFDAVTGVQLQSEEVMLRGLE</sequence>
<dbReference type="EMBL" id="JBHUIO010000005">
    <property type="protein sequence ID" value="MFD2170567.1"/>
    <property type="molecule type" value="Genomic_DNA"/>
</dbReference>
<dbReference type="Gene3D" id="3.30.310.160">
    <property type="entry name" value="YycH protein, domain 2"/>
    <property type="match status" value="1"/>
</dbReference>
<dbReference type="Pfam" id="PF07435">
    <property type="entry name" value="YycH"/>
    <property type="match status" value="1"/>
</dbReference>
<proteinExistence type="predicted"/>